<comment type="caution">
    <text evidence="2">The sequence shown here is derived from an EMBL/GenBank/DDBJ whole genome shotgun (WGS) entry which is preliminary data.</text>
</comment>
<dbReference type="AlphaFoldDB" id="A0A9P3G8Y4"/>
<feature type="compositionally biased region" description="Low complexity" evidence="1">
    <location>
        <begin position="21"/>
        <end position="33"/>
    </location>
</feature>
<feature type="region of interest" description="Disordered" evidence="1">
    <location>
        <begin position="63"/>
        <end position="83"/>
    </location>
</feature>
<sequence length="292" mass="31088">MATALCSAHAARDAREDVTGAPAEAPSSRPSASGLACFHVQPAGAHTKPARRLSIHWRPLHAGADAPVRDDPGRTSRVRRRRWGRGPDGTSWWGGRVGGDLGVVVGESDGYRVGMVCWRGAARLWGSARSRAVKGDTDGTRPYKVVERRRNGACPSLHCLAGGRTGRALREDISTAVVVCITCARQPKRRSGLQASGRKHLQAEVAAAKRRLGRQDGALHRQAVQRGNFVGCSNVVSDSQSRGGDDTLIVTGSASHRAHLGVVGKCSVLTRATGRSKLYSRQWVAEANGMPS</sequence>
<dbReference type="EMBL" id="BPQB01000016">
    <property type="protein sequence ID" value="GJE90471.1"/>
    <property type="molecule type" value="Genomic_DNA"/>
</dbReference>
<gene>
    <name evidence="2" type="ORF">PsYK624_066070</name>
</gene>
<keyword evidence="3" id="KW-1185">Reference proteome</keyword>
<feature type="region of interest" description="Disordered" evidence="1">
    <location>
        <begin position="1"/>
        <end position="34"/>
    </location>
</feature>
<accession>A0A9P3G8Y4</accession>
<evidence type="ECO:0000256" key="1">
    <source>
        <dbReference type="SAM" id="MobiDB-lite"/>
    </source>
</evidence>
<reference evidence="2 3" key="1">
    <citation type="submission" date="2021-08" db="EMBL/GenBank/DDBJ databases">
        <title>Draft Genome Sequence of Phanerochaete sordida strain YK-624.</title>
        <authorList>
            <person name="Mori T."/>
            <person name="Dohra H."/>
            <person name="Suzuki T."/>
            <person name="Kawagishi H."/>
            <person name="Hirai H."/>
        </authorList>
    </citation>
    <scope>NUCLEOTIDE SEQUENCE [LARGE SCALE GENOMIC DNA]</scope>
    <source>
        <strain evidence="2 3">YK-624</strain>
    </source>
</reference>
<name>A0A9P3G8Y4_9APHY</name>
<organism evidence="2 3">
    <name type="scientific">Phanerochaete sordida</name>
    <dbReference type="NCBI Taxonomy" id="48140"/>
    <lineage>
        <taxon>Eukaryota</taxon>
        <taxon>Fungi</taxon>
        <taxon>Dikarya</taxon>
        <taxon>Basidiomycota</taxon>
        <taxon>Agaricomycotina</taxon>
        <taxon>Agaricomycetes</taxon>
        <taxon>Polyporales</taxon>
        <taxon>Phanerochaetaceae</taxon>
        <taxon>Phanerochaete</taxon>
    </lineage>
</organism>
<evidence type="ECO:0000313" key="3">
    <source>
        <dbReference type="Proteomes" id="UP000703269"/>
    </source>
</evidence>
<proteinExistence type="predicted"/>
<evidence type="ECO:0000313" key="2">
    <source>
        <dbReference type="EMBL" id="GJE90471.1"/>
    </source>
</evidence>
<protein>
    <submittedName>
        <fullName evidence="2">Uncharacterized protein</fullName>
    </submittedName>
</protein>
<dbReference type="Proteomes" id="UP000703269">
    <property type="component" value="Unassembled WGS sequence"/>
</dbReference>